<dbReference type="GO" id="GO:0015920">
    <property type="term" value="P:lipopolysaccharide transport"/>
    <property type="evidence" value="ECO:0007669"/>
    <property type="project" value="TreeGrafter"/>
</dbReference>
<evidence type="ECO:0000256" key="5">
    <source>
        <dbReference type="ARBA" id="ARBA00023136"/>
    </source>
</evidence>
<reference evidence="7" key="1">
    <citation type="submission" date="2021-01" db="EMBL/GenBank/DDBJ databases">
        <title>Genome seq and assembly of Tabrizicola sp. KVB23.</title>
        <authorList>
            <person name="Chhetri G."/>
        </authorList>
    </citation>
    <scope>NUCLEOTIDE SEQUENCE</scope>
    <source>
        <strain evidence="7">KVB23</strain>
    </source>
</reference>
<comment type="subcellular location">
    <subcellularLocation>
        <location evidence="1">Cell membrane</location>
        <topology evidence="1">Multi-pass membrane protein</topology>
    </subcellularLocation>
</comment>
<dbReference type="AlphaFoldDB" id="A0A8J7MQM9"/>
<dbReference type="EMBL" id="JAESVP010000003">
    <property type="protein sequence ID" value="MBL4928048.1"/>
    <property type="molecule type" value="Genomic_DNA"/>
</dbReference>
<evidence type="ECO:0000256" key="1">
    <source>
        <dbReference type="ARBA" id="ARBA00004651"/>
    </source>
</evidence>
<dbReference type="Proteomes" id="UP000619033">
    <property type="component" value="Unassembled WGS sequence"/>
</dbReference>
<feature type="transmembrane region" description="Helical" evidence="6">
    <location>
        <begin position="12"/>
        <end position="32"/>
    </location>
</feature>
<keyword evidence="5 6" id="KW-0472">Membrane</keyword>
<comment type="caution">
    <text evidence="7">The sequence shown here is derived from an EMBL/GenBank/DDBJ whole genome shotgun (WGS) entry which is preliminary data.</text>
</comment>
<feature type="transmembrane region" description="Helical" evidence="6">
    <location>
        <begin position="59"/>
        <end position="78"/>
    </location>
</feature>
<dbReference type="GO" id="GO:0043190">
    <property type="term" value="C:ATP-binding cassette (ABC) transporter complex"/>
    <property type="evidence" value="ECO:0007669"/>
    <property type="project" value="InterPro"/>
</dbReference>
<dbReference type="PANTHER" id="PTHR33529:SF2">
    <property type="entry name" value="LIPOPOLYSACCHARIDE EXPORT SYSTEM PERMEASE PROTEIN LPTG"/>
    <property type="match status" value="1"/>
</dbReference>
<organism evidence="7 8">
    <name type="scientific">Fuscibacter oryzae</name>
    <dbReference type="NCBI Taxonomy" id="2803939"/>
    <lineage>
        <taxon>Bacteria</taxon>
        <taxon>Pseudomonadati</taxon>
        <taxon>Pseudomonadota</taxon>
        <taxon>Alphaproteobacteria</taxon>
        <taxon>Rhodobacterales</taxon>
        <taxon>Paracoccaceae</taxon>
        <taxon>Fuscibacter</taxon>
    </lineage>
</organism>
<evidence type="ECO:0000256" key="3">
    <source>
        <dbReference type="ARBA" id="ARBA00022692"/>
    </source>
</evidence>
<accession>A0A8J7MQM9</accession>
<dbReference type="GO" id="GO:0055085">
    <property type="term" value="P:transmembrane transport"/>
    <property type="evidence" value="ECO:0007669"/>
    <property type="project" value="InterPro"/>
</dbReference>
<dbReference type="InterPro" id="IPR005495">
    <property type="entry name" value="LptG/LptF_permease"/>
</dbReference>
<name>A0A8J7MQM9_9RHOB</name>
<dbReference type="Pfam" id="PF03739">
    <property type="entry name" value="LptF_LptG"/>
    <property type="match status" value="1"/>
</dbReference>
<keyword evidence="8" id="KW-1185">Reference proteome</keyword>
<dbReference type="RefSeq" id="WP_202659256.1">
    <property type="nucleotide sequence ID" value="NZ_JAESVP010000003.1"/>
</dbReference>
<evidence type="ECO:0000256" key="2">
    <source>
        <dbReference type="ARBA" id="ARBA00022475"/>
    </source>
</evidence>
<feature type="transmembrane region" description="Helical" evidence="6">
    <location>
        <begin position="279"/>
        <end position="300"/>
    </location>
</feature>
<evidence type="ECO:0000313" key="7">
    <source>
        <dbReference type="EMBL" id="MBL4928048.1"/>
    </source>
</evidence>
<keyword evidence="4 6" id="KW-1133">Transmembrane helix</keyword>
<feature type="transmembrane region" description="Helical" evidence="6">
    <location>
        <begin position="98"/>
        <end position="120"/>
    </location>
</feature>
<feature type="transmembrane region" description="Helical" evidence="6">
    <location>
        <begin position="306"/>
        <end position="325"/>
    </location>
</feature>
<dbReference type="PANTHER" id="PTHR33529">
    <property type="entry name" value="SLR0882 PROTEIN-RELATED"/>
    <property type="match status" value="1"/>
</dbReference>
<keyword evidence="2" id="KW-1003">Cell membrane</keyword>
<evidence type="ECO:0000256" key="4">
    <source>
        <dbReference type="ARBA" id="ARBA00022989"/>
    </source>
</evidence>
<sequence>MTLSLYFARRFLWTFALVFGVFFGLLLLIDVIDQLRRGAGDMAVSRAAYLALMNAPQSLYGILPLIVILSAIALFLALARSSELVAVRAAGRSGLRFLVAPFVAALVVGLLAVAVLDPLVAATSKEYARIAGSAGGQSVLSVTSEGLWMRQGDDKGQSVIRAARAAPDGSRLDDVSFFLFSPEGLAIGRIEAKSAELQASNWVLTGAKHWDLTASNPEATAKAQPDGTRLPTDLTPQRIRDGFGEPSTIAFWDLPKYIRELEDAGFSARNYRVWMQMELALPLLLGAMVLVAAGFTMRHARFGKTGQLTLLALASGFALFFLRNFAQVLGENGQIPILAAAWSPPVAALLLSIALLLHVEDG</sequence>
<dbReference type="InterPro" id="IPR030923">
    <property type="entry name" value="LptG"/>
</dbReference>
<evidence type="ECO:0000256" key="6">
    <source>
        <dbReference type="SAM" id="Phobius"/>
    </source>
</evidence>
<protein>
    <submittedName>
        <fullName evidence="7">LPS export ABC transporter permease LptG</fullName>
    </submittedName>
</protein>
<gene>
    <name evidence="7" type="primary">lptG</name>
    <name evidence="7" type="ORF">JI744_08025</name>
</gene>
<keyword evidence="3 6" id="KW-0812">Transmembrane</keyword>
<dbReference type="NCBIfam" id="TIGR04408">
    <property type="entry name" value="LptG_lptG"/>
    <property type="match status" value="1"/>
</dbReference>
<evidence type="ECO:0000313" key="8">
    <source>
        <dbReference type="Proteomes" id="UP000619033"/>
    </source>
</evidence>
<proteinExistence type="predicted"/>
<feature type="transmembrane region" description="Helical" evidence="6">
    <location>
        <begin position="337"/>
        <end position="359"/>
    </location>
</feature>